<keyword evidence="1" id="KW-0175">Coiled coil</keyword>
<dbReference type="Proteomes" id="UP000233387">
    <property type="component" value="Unassembled WGS sequence"/>
</dbReference>
<feature type="coiled-coil region" evidence="1">
    <location>
        <begin position="196"/>
        <end position="227"/>
    </location>
</feature>
<sequence>MQTYLLNENGVRSFLQDLKNIKSKETTCQIFQKAKNDEGKEEEIAISGRIKSLSELERELINLKHTSKTDLLVRVYTSSRSNKSQDFHLRSEKTETMQGLPQKNDFEAKLDTELQKIKLEFEITSLKQENENLKEKNTQLQETIKEYEKSIDELEAQIRPLQRQANFADKIMLGVQNALPMIAQQPKVVEVLSGLLPQEQENGNEQENELTEEEEMLLDTAKRLQEQAGEKTRVIFEIAFELAKKQDKIGQILEILNA</sequence>
<gene>
    <name evidence="2" type="ORF">Rain11_2389</name>
</gene>
<accession>A0A2N3I819</accession>
<evidence type="ECO:0000313" key="3">
    <source>
        <dbReference type="Proteomes" id="UP000233387"/>
    </source>
</evidence>
<comment type="caution">
    <text evidence="2">The sequence shown here is derived from an EMBL/GenBank/DDBJ whole genome shotgun (WGS) entry which is preliminary data.</text>
</comment>
<evidence type="ECO:0000313" key="2">
    <source>
        <dbReference type="EMBL" id="PKQ66438.1"/>
    </source>
</evidence>
<dbReference type="RefSeq" id="WP_101359651.1">
    <property type="nucleotide sequence ID" value="NZ_NKXO01000048.1"/>
</dbReference>
<reference evidence="2 3" key="1">
    <citation type="submission" date="2017-06" db="EMBL/GenBank/DDBJ databases">
        <title>Raineya orbicola gen. nov., sp. nov. a slightly thermophilic bacterium of the phylum Bacteroidetes and the description of Raineyaceae fam. nov.</title>
        <authorList>
            <person name="Albuquerque L."/>
            <person name="Polonia A.R.M."/>
            <person name="Barroso C."/>
            <person name="Froufe H.J.C."/>
            <person name="Lage O."/>
            <person name="Lobo-Da-Cunha A."/>
            <person name="Egas C."/>
            <person name="Da Costa M.S."/>
        </authorList>
    </citation>
    <scope>NUCLEOTIDE SEQUENCE [LARGE SCALE GENOMIC DNA]</scope>
    <source>
        <strain evidence="2 3">SPSPC-11</strain>
    </source>
</reference>
<dbReference type="AlphaFoldDB" id="A0A2N3I819"/>
<dbReference type="EMBL" id="NKXO01000048">
    <property type="protein sequence ID" value="PKQ66438.1"/>
    <property type="molecule type" value="Genomic_DNA"/>
</dbReference>
<name>A0A2N3I819_9BACT</name>
<proteinExistence type="predicted"/>
<keyword evidence="3" id="KW-1185">Reference proteome</keyword>
<evidence type="ECO:0000256" key="1">
    <source>
        <dbReference type="SAM" id="Coils"/>
    </source>
</evidence>
<organism evidence="2 3">
    <name type="scientific">Raineya orbicola</name>
    <dbReference type="NCBI Taxonomy" id="2016530"/>
    <lineage>
        <taxon>Bacteria</taxon>
        <taxon>Pseudomonadati</taxon>
        <taxon>Bacteroidota</taxon>
        <taxon>Cytophagia</taxon>
        <taxon>Cytophagales</taxon>
        <taxon>Raineyaceae</taxon>
        <taxon>Raineya</taxon>
    </lineage>
</organism>
<feature type="coiled-coil region" evidence="1">
    <location>
        <begin position="116"/>
        <end position="164"/>
    </location>
</feature>
<protein>
    <submittedName>
        <fullName evidence="2">Uncharacterized protein</fullName>
    </submittedName>
</protein>